<sequence>MMRPVRQSREPASDDDESIADEGVTELTLEEEPHEPRWTKQCPELHESTEDKSDQKKAYALTVFHTKSNNDAGGLHVHSIVVHSTLLKQVLQELFQGFEGIASTLNHLQFQAPFRHFFYQWDQLETTAQDHPDSETRSHIKLLHGVLKKELSATLSTHKDFVEHSVVTYEYLWTLFKPGELVYSSEHGRFRAFRVVRSTYERRRSPLEDAEEVFLITCEYMDWDGRMFGAAQSEFEIKPFDGTCLITKLDVVPVVHHESSQELRERLLVRGRRFCSLSGFHHKAYDGFFLTQEGIRGLFVNTTMTAVHGRIIVDTETYRLYNREDVIGVTDRRRQLPFPERRRGNGVGVGVGSNPSLPKKVRTTTQHQVGKDEKKDGTEQPQQLSDEQLLICSLYVRGYSLRKKSWGQFFVDDVRDIDWKPNIIDDLLLPNDFKDLILAFVRGQLSQDDDFDDIIEGKGKGFIMLFSGNPGVGKTLTAECIAEEMKAPIYSITSADLGEDAATVERELLQILDLATRWKAVLLFDECDVFLESRSRQHMNANAIIATFLRTLEYYKGVLLLTTNRLSSIDPAFQSRIHLTLDSPDLDPSIRRDLWSKLLSRCKSGIWLGDVDIASLAELTLNGREIKNLVKAAQLVAKLKEEPINIHHINAVLNVTNRRRGYKKQWLNFLTRKVDQRVEPSLTEIISNQTVEAFFDRAEETMPWITNFRGSSAAGLRFFRSTTGDPVK</sequence>
<feature type="compositionally biased region" description="Acidic residues" evidence="1">
    <location>
        <begin position="13"/>
        <end position="33"/>
    </location>
</feature>
<dbReference type="CDD" id="cd19481">
    <property type="entry name" value="RecA-like_protease"/>
    <property type="match status" value="1"/>
</dbReference>
<dbReference type="Pfam" id="PF22942">
    <property type="entry name" value="DUF7025"/>
    <property type="match status" value="1"/>
</dbReference>
<dbReference type="EMBL" id="SBHS01000050">
    <property type="protein sequence ID" value="TWU71179.1"/>
    <property type="molecule type" value="Genomic_DNA"/>
</dbReference>
<comment type="caution">
    <text evidence="3">The sequence shown here is derived from an EMBL/GenBank/DDBJ whole genome shotgun (WGS) entry which is preliminary data.</text>
</comment>
<reference evidence="4" key="1">
    <citation type="submission" date="2018-12" db="EMBL/GenBank/DDBJ databases">
        <title>The complete genome of Metarhizium rileyi, a key fungal pathogen of Lepidoptera.</title>
        <authorList>
            <person name="Binneck E."/>
            <person name="Lastra C.C.L."/>
            <person name="Sosa-Gomez D.R."/>
        </authorList>
    </citation>
    <scope>NUCLEOTIDE SEQUENCE [LARGE SCALE GENOMIC DNA]</scope>
    <source>
        <strain evidence="4">Cep018-CH2</strain>
    </source>
</reference>
<feature type="region of interest" description="Disordered" evidence="1">
    <location>
        <begin position="338"/>
        <end position="382"/>
    </location>
</feature>
<dbReference type="GO" id="GO:0005524">
    <property type="term" value="F:ATP binding"/>
    <property type="evidence" value="ECO:0007669"/>
    <property type="project" value="InterPro"/>
</dbReference>
<dbReference type="SUPFAM" id="SSF52540">
    <property type="entry name" value="P-loop containing nucleoside triphosphate hydrolases"/>
    <property type="match status" value="1"/>
</dbReference>
<gene>
    <name evidence="3" type="ORF">ED733_000827</name>
</gene>
<feature type="domain" description="AAA+ ATPase" evidence="2">
    <location>
        <begin position="460"/>
        <end position="583"/>
    </location>
</feature>
<name>A0A5C6G1W5_METRR</name>
<feature type="region of interest" description="Disordered" evidence="1">
    <location>
        <begin position="1"/>
        <end position="53"/>
    </location>
</feature>
<accession>A0A5C6G1W5</accession>
<organism evidence="3 4">
    <name type="scientific">Metarhizium rileyi (strain RCEF 4871)</name>
    <name type="common">Nomuraea rileyi</name>
    <dbReference type="NCBI Taxonomy" id="1649241"/>
    <lineage>
        <taxon>Eukaryota</taxon>
        <taxon>Fungi</taxon>
        <taxon>Dikarya</taxon>
        <taxon>Ascomycota</taxon>
        <taxon>Pezizomycotina</taxon>
        <taxon>Sordariomycetes</taxon>
        <taxon>Hypocreomycetidae</taxon>
        <taxon>Hypocreales</taxon>
        <taxon>Clavicipitaceae</taxon>
        <taxon>Metarhizium</taxon>
    </lineage>
</organism>
<protein>
    <recommendedName>
        <fullName evidence="2">AAA+ ATPase domain-containing protein</fullName>
    </recommendedName>
</protein>
<proteinExistence type="predicted"/>
<dbReference type="InterPro" id="IPR003593">
    <property type="entry name" value="AAA+_ATPase"/>
</dbReference>
<dbReference type="Gene3D" id="3.40.50.300">
    <property type="entry name" value="P-loop containing nucleotide triphosphate hydrolases"/>
    <property type="match status" value="1"/>
</dbReference>
<dbReference type="AlphaFoldDB" id="A0A5C6G1W5"/>
<dbReference type="Pfam" id="PF00004">
    <property type="entry name" value="AAA"/>
    <property type="match status" value="1"/>
</dbReference>
<feature type="compositionally biased region" description="Basic and acidic residues" evidence="1">
    <location>
        <begin position="369"/>
        <end position="378"/>
    </location>
</feature>
<dbReference type="InterPro" id="IPR054289">
    <property type="entry name" value="DUF7025"/>
</dbReference>
<dbReference type="SMART" id="SM00382">
    <property type="entry name" value="AAA"/>
    <property type="match status" value="1"/>
</dbReference>
<dbReference type="PANTHER" id="PTHR46411">
    <property type="entry name" value="FAMILY ATPASE, PUTATIVE-RELATED"/>
    <property type="match status" value="1"/>
</dbReference>
<dbReference type="InterPro" id="IPR003959">
    <property type="entry name" value="ATPase_AAA_core"/>
</dbReference>
<feature type="compositionally biased region" description="Basic and acidic residues" evidence="1">
    <location>
        <begin position="34"/>
        <end position="53"/>
    </location>
</feature>
<dbReference type="GO" id="GO:0016887">
    <property type="term" value="F:ATP hydrolysis activity"/>
    <property type="evidence" value="ECO:0007669"/>
    <property type="project" value="InterPro"/>
</dbReference>
<evidence type="ECO:0000256" key="1">
    <source>
        <dbReference type="SAM" id="MobiDB-lite"/>
    </source>
</evidence>
<evidence type="ECO:0000313" key="3">
    <source>
        <dbReference type="EMBL" id="TWU71179.1"/>
    </source>
</evidence>
<dbReference type="PANTHER" id="PTHR46411:SF3">
    <property type="entry name" value="AAA+ ATPASE DOMAIN-CONTAINING PROTEIN"/>
    <property type="match status" value="1"/>
</dbReference>
<dbReference type="InterPro" id="IPR027417">
    <property type="entry name" value="P-loop_NTPase"/>
</dbReference>
<dbReference type="Proteomes" id="UP000317257">
    <property type="component" value="Unassembled WGS sequence"/>
</dbReference>
<evidence type="ECO:0000313" key="4">
    <source>
        <dbReference type="Proteomes" id="UP000317257"/>
    </source>
</evidence>
<evidence type="ECO:0000259" key="2">
    <source>
        <dbReference type="SMART" id="SM00382"/>
    </source>
</evidence>